<comment type="caution">
    <text evidence="6">The sequence shown here is derived from an EMBL/GenBank/DDBJ whole genome shotgun (WGS) entry which is preliminary data.</text>
</comment>
<dbReference type="InterPro" id="IPR006603">
    <property type="entry name" value="PQ-loop_rpt"/>
</dbReference>
<keyword evidence="3 5" id="KW-1133">Transmembrane helix</keyword>
<sequence>MEFTNLLGLAAGALTTVAFVPQVVKIWRTRSTHDISLGMFALFSTGLVLWLIYGVSIGSAPIVIANTVTLALALTILYFKLRYK</sequence>
<organism evidence="6 7">
    <name type="scientific">Candidatus Muproteobacteria bacterium RBG_16_65_34</name>
    <dbReference type="NCBI Taxonomy" id="1817760"/>
    <lineage>
        <taxon>Bacteria</taxon>
        <taxon>Pseudomonadati</taxon>
        <taxon>Pseudomonadota</taxon>
        <taxon>Candidatus Muproteobacteria</taxon>
    </lineage>
</organism>
<dbReference type="STRING" id="1817760.A2151_01055"/>
<feature type="transmembrane region" description="Helical" evidence="5">
    <location>
        <begin position="36"/>
        <end position="53"/>
    </location>
</feature>
<keyword evidence="2 5" id="KW-0812">Transmembrane</keyword>
<dbReference type="SMART" id="SM00679">
    <property type="entry name" value="CTNS"/>
    <property type="match status" value="1"/>
</dbReference>
<dbReference type="Proteomes" id="UP000178885">
    <property type="component" value="Unassembled WGS sequence"/>
</dbReference>
<accession>A0A1F6TUH6</accession>
<dbReference type="NCBIfam" id="NF037968">
    <property type="entry name" value="SemiSWEET_2"/>
    <property type="match status" value="1"/>
</dbReference>
<comment type="subcellular location">
    <subcellularLocation>
        <location evidence="1">Membrane</location>
        <topology evidence="1">Multi-pass membrane protein</topology>
    </subcellularLocation>
</comment>
<evidence type="ECO:0000256" key="5">
    <source>
        <dbReference type="SAM" id="Phobius"/>
    </source>
</evidence>
<feature type="transmembrane region" description="Helical" evidence="5">
    <location>
        <begin position="59"/>
        <end position="79"/>
    </location>
</feature>
<protein>
    <recommendedName>
        <fullName evidence="8">Glutathione synthetase</fullName>
    </recommendedName>
</protein>
<evidence type="ECO:0000256" key="3">
    <source>
        <dbReference type="ARBA" id="ARBA00022989"/>
    </source>
</evidence>
<evidence type="ECO:0000313" key="7">
    <source>
        <dbReference type="Proteomes" id="UP000178885"/>
    </source>
</evidence>
<dbReference type="GO" id="GO:0016020">
    <property type="term" value="C:membrane"/>
    <property type="evidence" value="ECO:0007669"/>
    <property type="project" value="UniProtKB-SubCell"/>
</dbReference>
<reference evidence="6 7" key="1">
    <citation type="journal article" date="2016" name="Nat. Commun.">
        <title>Thousands of microbial genomes shed light on interconnected biogeochemical processes in an aquifer system.</title>
        <authorList>
            <person name="Anantharaman K."/>
            <person name="Brown C.T."/>
            <person name="Hug L.A."/>
            <person name="Sharon I."/>
            <person name="Castelle C.J."/>
            <person name="Probst A.J."/>
            <person name="Thomas B.C."/>
            <person name="Singh A."/>
            <person name="Wilkins M.J."/>
            <person name="Karaoz U."/>
            <person name="Brodie E.L."/>
            <person name="Williams K.H."/>
            <person name="Hubbard S.S."/>
            <person name="Banfield J.F."/>
        </authorList>
    </citation>
    <scope>NUCLEOTIDE SEQUENCE [LARGE SCALE GENOMIC DNA]</scope>
</reference>
<dbReference type="Gene3D" id="1.20.1280.290">
    <property type="match status" value="1"/>
</dbReference>
<evidence type="ECO:0000256" key="1">
    <source>
        <dbReference type="ARBA" id="ARBA00004141"/>
    </source>
</evidence>
<dbReference type="Pfam" id="PF04193">
    <property type="entry name" value="PQ-loop"/>
    <property type="match status" value="1"/>
</dbReference>
<dbReference type="GO" id="GO:0051119">
    <property type="term" value="F:sugar transmembrane transporter activity"/>
    <property type="evidence" value="ECO:0007669"/>
    <property type="project" value="InterPro"/>
</dbReference>
<proteinExistence type="predicted"/>
<dbReference type="AlphaFoldDB" id="A0A1F6TUH6"/>
<dbReference type="EMBL" id="MFSU01000020">
    <property type="protein sequence ID" value="OGI48736.1"/>
    <property type="molecule type" value="Genomic_DNA"/>
</dbReference>
<evidence type="ECO:0000256" key="2">
    <source>
        <dbReference type="ARBA" id="ARBA00022692"/>
    </source>
</evidence>
<keyword evidence="4 5" id="KW-0472">Membrane</keyword>
<gene>
    <name evidence="6" type="ORF">A2151_01055</name>
</gene>
<evidence type="ECO:0000256" key="4">
    <source>
        <dbReference type="ARBA" id="ARBA00023136"/>
    </source>
</evidence>
<dbReference type="InterPro" id="IPR047662">
    <property type="entry name" value="SemiSWEET"/>
</dbReference>
<evidence type="ECO:0008006" key="8">
    <source>
        <dbReference type="Google" id="ProtNLM"/>
    </source>
</evidence>
<evidence type="ECO:0000313" key="6">
    <source>
        <dbReference type="EMBL" id="OGI48736.1"/>
    </source>
</evidence>
<feature type="transmembrane region" description="Helical" evidence="5">
    <location>
        <begin position="6"/>
        <end position="24"/>
    </location>
</feature>
<name>A0A1F6TUH6_9PROT</name>